<evidence type="ECO:0000313" key="3">
    <source>
        <dbReference type="EMBL" id="KAH7263797.1"/>
    </source>
</evidence>
<comment type="caution">
    <text evidence="3">The sequence shown here is derived from an EMBL/GenBank/DDBJ whole genome shotgun (WGS) entry which is preliminary data.</text>
</comment>
<sequence length="367" mass="37351">MPGYNETAVETRSLQSKDESSESSGETNNGLGGTGGDNRNLRVLGLARLSGGLRLLRLGGLLRGCGLLRLVGGLGLDRLGRCLRVVRSLGLARHNGVLRLRLRDNNDRGLARNNGLRRADRLERGDGRVNGLALAVGALLVSVAVIVALVEVVAILVNVADKLAGILLRDLTLTGGSVADNALVALLLLVVGVVAASALTDLELVPGVVVAFFGRTEAVVANDLELGAGRAVILGSAVVAVADDDHVGGDSSDNSGDSLGGSLTALGVGNGGGGGDRRESFGDEVSVDNGLGLATRVDTDGDVDGEENVDVNGLSAHHSGAVVEATAVLRVIARADDIALIGADRSRGGKIKLVTTVAARIVETEEA</sequence>
<gene>
    <name evidence="3" type="ORF">BKA59DRAFT_466718</name>
</gene>
<evidence type="ECO:0000256" key="1">
    <source>
        <dbReference type="SAM" id="MobiDB-lite"/>
    </source>
</evidence>
<protein>
    <submittedName>
        <fullName evidence="3">Uncharacterized protein</fullName>
    </submittedName>
</protein>
<feature type="transmembrane region" description="Helical" evidence="2">
    <location>
        <begin position="131"/>
        <end position="157"/>
    </location>
</feature>
<dbReference type="EMBL" id="JAGPXF010000001">
    <property type="protein sequence ID" value="KAH7263797.1"/>
    <property type="molecule type" value="Genomic_DNA"/>
</dbReference>
<organism evidence="3 4">
    <name type="scientific">Fusarium tricinctum</name>
    <dbReference type="NCBI Taxonomy" id="61284"/>
    <lineage>
        <taxon>Eukaryota</taxon>
        <taxon>Fungi</taxon>
        <taxon>Dikarya</taxon>
        <taxon>Ascomycota</taxon>
        <taxon>Pezizomycotina</taxon>
        <taxon>Sordariomycetes</taxon>
        <taxon>Hypocreomycetidae</taxon>
        <taxon>Hypocreales</taxon>
        <taxon>Nectriaceae</taxon>
        <taxon>Fusarium</taxon>
        <taxon>Fusarium tricinctum species complex</taxon>
    </lineage>
</organism>
<dbReference type="AlphaFoldDB" id="A0A8K0SAG9"/>
<evidence type="ECO:0000313" key="4">
    <source>
        <dbReference type="Proteomes" id="UP000813427"/>
    </source>
</evidence>
<feature type="region of interest" description="Disordered" evidence="1">
    <location>
        <begin position="1"/>
        <end position="36"/>
    </location>
</feature>
<proteinExistence type="predicted"/>
<accession>A0A8K0SAG9</accession>
<keyword evidence="2" id="KW-0812">Transmembrane</keyword>
<dbReference type="Proteomes" id="UP000813427">
    <property type="component" value="Unassembled WGS sequence"/>
</dbReference>
<feature type="transmembrane region" description="Helical" evidence="2">
    <location>
        <begin position="177"/>
        <end position="199"/>
    </location>
</feature>
<reference evidence="3" key="1">
    <citation type="journal article" date="2021" name="Nat. Commun.">
        <title>Genetic determinants of endophytism in the Arabidopsis root mycobiome.</title>
        <authorList>
            <person name="Mesny F."/>
            <person name="Miyauchi S."/>
            <person name="Thiergart T."/>
            <person name="Pickel B."/>
            <person name="Atanasova L."/>
            <person name="Karlsson M."/>
            <person name="Huettel B."/>
            <person name="Barry K.W."/>
            <person name="Haridas S."/>
            <person name="Chen C."/>
            <person name="Bauer D."/>
            <person name="Andreopoulos W."/>
            <person name="Pangilinan J."/>
            <person name="LaButti K."/>
            <person name="Riley R."/>
            <person name="Lipzen A."/>
            <person name="Clum A."/>
            <person name="Drula E."/>
            <person name="Henrissat B."/>
            <person name="Kohler A."/>
            <person name="Grigoriev I.V."/>
            <person name="Martin F.M."/>
            <person name="Hacquard S."/>
        </authorList>
    </citation>
    <scope>NUCLEOTIDE SEQUENCE</scope>
    <source>
        <strain evidence="3">MPI-SDFR-AT-0068</strain>
    </source>
</reference>
<keyword evidence="2" id="KW-1133">Transmembrane helix</keyword>
<name>A0A8K0SAG9_9HYPO</name>
<keyword evidence="4" id="KW-1185">Reference proteome</keyword>
<evidence type="ECO:0000256" key="2">
    <source>
        <dbReference type="SAM" id="Phobius"/>
    </source>
</evidence>
<keyword evidence="2" id="KW-0472">Membrane</keyword>